<keyword evidence="2" id="KW-1185">Reference proteome</keyword>
<dbReference type="GeneID" id="108073876"/>
<reference evidence="3" key="1">
    <citation type="submission" date="2025-08" db="UniProtKB">
        <authorList>
            <consortium name="RefSeq"/>
        </authorList>
    </citation>
    <scope>IDENTIFICATION</scope>
    <source>
        <strain evidence="3">14028-0561.14</strain>
        <tissue evidence="3">Whole fly</tissue>
    </source>
</reference>
<keyword evidence="1" id="KW-1133">Transmembrane helix</keyword>
<proteinExistence type="predicted"/>
<gene>
    <name evidence="3" type="primary">LOC108073876</name>
</gene>
<evidence type="ECO:0000256" key="1">
    <source>
        <dbReference type="SAM" id="Phobius"/>
    </source>
</evidence>
<evidence type="ECO:0000313" key="3">
    <source>
        <dbReference type="RefSeq" id="XP_070141676.1"/>
    </source>
</evidence>
<evidence type="ECO:0000313" key="2">
    <source>
        <dbReference type="Proteomes" id="UP001652661"/>
    </source>
</evidence>
<sequence>MAKWHPVFLADPFLKIKTNWRGMKKSALNVNNATDGRLKKNIYGEWLKGRFSAEFSGFSKIMPPIIQLYRRRDFPCRNLHHLQAGDFHVNDEEEDPRQRGVLHTTSCRRHRDRLRSSRHSHLLQGFSTFAAVLVVLLLLIFLGIEMASDPMDVKESSSLWNTALRWVGLEGESISQGKEKDIPESDSCSQQTLDLPHIFRLMGKQVLNQELALGRMERALTGNGRFHSVVLMGPPGVGKTLTVNALKQNFPWPANAHSYSWNTVVSDEVMKFRLVRQFADGLSNCGSNLLIIDNLATCDHGLVPIYNRLIREREGELDRNQRVLVIYVFTLEADMYWEQFELLQQLARDTTIVNFRFFGRDDLRDCLANELRVEQRQLSKEKESVILEKAIENTEVMGCKGLRLQILQHGEHIQKPVVIR</sequence>
<keyword evidence="1" id="KW-0812">Transmembrane</keyword>
<organism evidence="2 3">
    <name type="scientific">Drosophila kikkawai</name>
    <name type="common">Fruit fly</name>
    <dbReference type="NCBI Taxonomy" id="30033"/>
    <lineage>
        <taxon>Eukaryota</taxon>
        <taxon>Metazoa</taxon>
        <taxon>Ecdysozoa</taxon>
        <taxon>Arthropoda</taxon>
        <taxon>Hexapoda</taxon>
        <taxon>Insecta</taxon>
        <taxon>Pterygota</taxon>
        <taxon>Neoptera</taxon>
        <taxon>Endopterygota</taxon>
        <taxon>Diptera</taxon>
        <taxon>Brachycera</taxon>
        <taxon>Muscomorpha</taxon>
        <taxon>Ephydroidea</taxon>
        <taxon>Drosophilidae</taxon>
        <taxon>Drosophila</taxon>
        <taxon>Sophophora</taxon>
    </lineage>
</organism>
<keyword evidence="1" id="KW-0472">Membrane</keyword>
<dbReference type="Gene3D" id="3.40.50.300">
    <property type="entry name" value="P-loop containing nucleotide triphosphate hydrolases"/>
    <property type="match status" value="1"/>
</dbReference>
<dbReference type="Proteomes" id="UP001652661">
    <property type="component" value="Chromosome 3L"/>
</dbReference>
<dbReference type="InterPro" id="IPR027417">
    <property type="entry name" value="P-loop_NTPase"/>
</dbReference>
<name>A0ABM4GG34_DROKI</name>
<dbReference type="RefSeq" id="XP_070141676.1">
    <property type="nucleotide sequence ID" value="XM_070285575.1"/>
</dbReference>
<accession>A0ABM4GG34</accession>
<dbReference type="SUPFAM" id="SSF52540">
    <property type="entry name" value="P-loop containing nucleoside triphosphate hydrolases"/>
    <property type="match status" value="1"/>
</dbReference>
<feature type="transmembrane region" description="Helical" evidence="1">
    <location>
        <begin position="122"/>
        <end position="144"/>
    </location>
</feature>
<protein>
    <submittedName>
        <fullName evidence="3">Uncharacterized protein isoform X1</fullName>
    </submittedName>
</protein>